<accession>A0A1D9Q896</accession>
<name>A0A1D9Q896_SCLS1</name>
<dbReference type="PANTHER" id="PTHR12461">
    <property type="entry name" value="HYPOXIA-INDUCIBLE FACTOR 1 ALPHA INHIBITOR-RELATED"/>
    <property type="match status" value="1"/>
</dbReference>
<organism evidence="2 3">
    <name type="scientific">Sclerotinia sclerotiorum (strain ATCC 18683 / 1980 / Ss-1)</name>
    <name type="common">White mold</name>
    <name type="synonym">Whetzelinia sclerotiorum</name>
    <dbReference type="NCBI Taxonomy" id="665079"/>
    <lineage>
        <taxon>Eukaryota</taxon>
        <taxon>Fungi</taxon>
        <taxon>Dikarya</taxon>
        <taxon>Ascomycota</taxon>
        <taxon>Pezizomycotina</taxon>
        <taxon>Leotiomycetes</taxon>
        <taxon>Helotiales</taxon>
        <taxon>Sclerotiniaceae</taxon>
        <taxon>Sclerotinia</taxon>
    </lineage>
</organism>
<proteinExistence type="predicted"/>
<dbReference type="OrthoDB" id="415358at2759"/>
<sequence length="331" mass="37362">MDSYLSDPIAELLTTYIELNPSTVTVLDEAPSALEFMRFVSLNRPFVVRGFALDWKATATWSLTHLKSTLSSHQVNVAVTPHGNADSPTMNDDGNLVFVKPWEESQPFPEFVDFVSQQELRGRKGEEVRYAQTQNDNLRNEYSSLFTDVEKDISFARLALQQDPDAINLWIGNSHSVTSLHKDPYQNIYVQIIGQKHFTLLPPIFHSCINEVSLASSSYIRSNSDTSILTMEPDSPPTELPIATWDPDVPSKNPTKYSFLAQPIHVTLEKGDMLYLPALWYHKVGQSCGDEGICVAANYWYDMDFGGSFWPLCNFVRNVSLQDDVKMKHTG</sequence>
<dbReference type="AlphaFoldDB" id="A0A1D9Q896"/>
<evidence type="ECO:0000313" key="3">
    <source>
        <dbReference type="Proteomes" id="UP000177798"/>
    </source>
</evidence>
<evidence type="ECO:0000259" key="1">
    <source>
        <dbReference type="PROSITE" id="PS51184"/>
    </source>
</evidence>
<gene>
    <name evidence="2" type="ORF">sscle_07g058960</name>
</gene>
<dbReference type="PANTHER" id="PTHR12461:SF99">
    <property type="entry name" value="BIFUNCTIONAL PEPTIDASE AND (3S)-LYSYL HYDROXYLASE JMJD7"/>
    <property type="match status" value="1"/>
</dbReference>
<dbReference type="VEuPathDB" id="FungiDB:sscle_07g058960"/>
<dbReference type="PROSITE" id="PS51184">
    <property type="entry name" value="JMJC"/>
    <property type="match status" value="1"/>
</dbReference>
<reference evidence="3" key="1">
    <citation type="journal article" date="2017" name="Genome Biol. Evol.">
        <title>The complete genome sequence of the phytopathogenic fungus Sclerotinia sclerotiorum reveals insights into the genome architecture of broad host range pathogens.</title>
        <authorList>
            <person name="Derbyshire M."/>
            <person name="Denton-Giles M."/>
            <person name="Hegedus D."/>
            <person name="Seifbarghy S."/>
            <person name="Rollins J."/>
            <person name="van Kan J."/>
            <person name="Seidl M.F."/>
            <person name="Faino L."/>
            <person name="Mbengue M."/>
            <person name="Navaud O."/>
            <person name="Raffaele S."/>
            <person name="Hammond-Kosack K."/>
            <person name="Heard S."/>
            <person name="Oliver R."/>
        </authorList>
    </citation>
    <scope>NUCLEOTIDE SEQUENCE [LARGE SCALE GENOMIC DNA]</scope>
    <source>
        <strain evidence="3">ATCC 18683 / 1980 / Ss-1</strain>
    </source>
</reference>
<dbReference type="Pfam" id="PF13621">
    <property type="entry name" value="Cupin_8"/>
    <property type="match status" value="1"/>
</dbReference>
<protein>
    <recommendedName>
        <fullName evidence="1">JmjC domain-containing protein</fullName>
    </recommendedName>
</protein>
<dbReference type="EMBL" id="CP017820">
    <property type="protein sequence ID" value="APA11126.1"/>
    <property type="molecule type" value="Genomic_DNA"/>
</dbReference>
<dbReference type="Proteomes" id="UP000177798">
    <property type="component" value="Chromosome 7"/>
</dbReference>
<dbReference type="SUPFAM" id="SSF51197">
    <property type="entry name" value="Clavaminate synthase-like"/>
    <property type="match status" value="1"/>
</dbReference>
<dbReference type="Gene3D" id="2.60.120.10">
    <property type="entry name" value="Jelly Rolls"/>
    <property type="match status" value="1"/>
</dbReference>
<evidence type="ECO:0000313" key="2">
    <source>
        <dbReference type="EMBL" id="APA11126.1"/>
    </source>
</evidence>
<dbReference type="InterPro" id="IPR014710">
    <property type="entry name" value="RmlC-like_jellyroll"/>
</dbReference>
<dbReference type="InterPro" id="IPR003347">
    <property type="entry name" value="JmjC_dom"/>
</dbReference>
<feature type="domain" description="JmjC" evidence="1">
    <location>
        <begin position="138"/>
        <end position="316"/>
    </location>
</feature>
<dbReference type="SMART" id="SM00558">
    <property type="entry name" value="JmjC"/>
    <property type="match status" value="1"/>
</dbReference>
<dbReference type="InterPro" id="IPR041667">
    <property type="entry name" value="Cupin_8"/>
</dbReference>